<evidence type="ECO:0000313" key="1">
    <source>
        <dbReference type="EMBL" id="KAJ8498516.1"/>
    </source>
</evidence>
<comment type="caution">
    <text evidence="1">The sequence shown here is derived from an EMBL/GenBank/DDBJ whole genome shotgun (WGS) entry which is preliminary data.</text>
</comment>
<accession>A0AAV8RE63</accession>
<proteinExistence type="predicted"/>
<dbReference type="EMBL" id="JAQQAF010000003">
    <property type="protein sequence ID" value="KAJ8498516.1"/>
    <property type="molecule type" value="Genomic_DNA"/>
</dbReference>
<keyword evidence="2" id="KW-1185">Reference proteome</keyword>
<sequence length="157" mass="17030">MGPAVHEVLYQSFPSAEMVATAVSNFSFHLWILSATSEKHQWEYTVLQPFFPQSPRQVAGSQRAGAAEAAATKGSRGTAAGFRDGGGERCCIHLLTLALAFSHLLSYSHILTTVQWMLQVDAAAAPLLLSFFDAATASFPCSFLASLRWCVLGFWSE</sequence>
<evidence type="ECO:0000313" key="2">
    <source>
        <dbReference type="Proteomes" id="UP001222027"/>
    </source>
</evidence>
<dbReference type="AlphaFoldDB" id="A0AAV8RE63"/>
<name>A0AAV8RE63_ENSVE</name>
<protein>
    <submittedName>
        <fullName evidence="1">Uncharacterized protein</fullName>
    </submittedName>
</protein>
<dbReference type="Proteomes" id="UP001222027">
    <property type="component" value="Unassembled WGS sequence"/>
</dbReference>
<organism evidence="1 2">
    <name type="scientific">Ensete ventricosum</name>
    <name type="common">Abyssinian banana</name>
    <name type="synonym">Musa ensete</name>
    <dbReference type="NCBI Taxonomy" id="4639"/>
    <lineage>
        <taxon>Eukaryota</taxon>
        <taxon>Viridiplantae</taxon>
        <taxon>Streptophyta</taxon>
        <taxon>Embryophyta</taxon>
        <taxon>Tracheophyta</taxon>
        <taxon>Spermatophyta</taxon>
        <taxon>Magnoliopsida</taxon>
        <taxon>Liliopsida</taxon>
        <taxon>Zingiberales</taxon>
        <taxon>Musaceae</taxon>
        <taxon>Ensete</taxon>
    </lineage>
</organism>
<gene>
    <name evidence="1" type="ORF">OPV22_009068</name>
</gene>
<reference evidence="1 2" key="1">
    <citation type="submission" date="2022-12" db="EMBL/GenBank/DDBJ databases">
        <title>Chromosome-scale assembly of the Ensete ventricosum genome.</title>
        <authorList>
            <person name="Dussert Y."/>
            <person name="Stocks J."/>
            <person name="Wendawek A."/>
            <person name="Woldeyes F."/>
            <person name="Nichols R.A."/>
            <person name="Borrell J.S."/>
        </authorList>
    </citation>
    <scope>NUCLEOTIDE SEQUENCE [LARGE SCALE GENOMIC DNA]</scope>
    <source>
        <strain evidence="2">cv. Maze</strain>
        <tissue evidence="1">Seeds</tissue>
    </source>
</reference>